<organism evidence="2 3">
    <name type="scientific">Bradyrhizobium canariense</name>
    <dbReference type="NCBI Taxonomy" id="255045"/>
    <lineage>
        <taxon>Bacteria</taxon>
        <taxon>Pseudomonadati</taxon>
        <taxon>Pseudomonadota</taxon>
        <taxon>Alphaproteobacteria</taxon>
        <taxon>Hyphomicrobiales</taxon>
        <taxon>Nitrobacteraceae</taxon>
        <taxon>Bradyrhizobium</taxon>
    </lineage>
</organism>
<dbReference type="InterPro" id="IPR052356">
    <property type="entry name" value="Thiol_S-MT"/>
</dbReference>
<evidence type="ECO:0000313" key="2">
    <source>
        <dbReference type="EMBL" id="SDS31196.1"/>
    </source>
</evidence>
<dbReference type="EMBL" id="LT629750">
    <property type="protein sequence ID" value="SDS31196.1"/>
    <property type="molecule type" value="Genomic_DNA"/>
</dbReference>
<sequence>MGIASLHPSYALNPKRIERGLGRANYRQMAVPSHLNNSQERTMGFYNDIILPRLCDLAMRNKQLLPFRERVIGAAEGRVLEIGVGSGRNLPFYRAPVREVMALEPAPRLIMMARRASRATSMPISFIEASAEAIPLDQHSVDTIVTTLTLCSIPHADVALADMRRVLRPGGKLLFVEHGLAPDEAVRWWQHRLTPVWRRFSGGCHLNRPIRSLIEGAGFSIDRIETGYIPGPKPMTFMYEGNARPK</sequence>
<keyword evidence="2" id="KW-0489">Methyltransferase</keyword>
<evidence type="ECO:0000313" key="3">
    <source>
        <dbReference type="Proteomes" id="UP000243904"/>
    </source>
</evidence>
<dbReference type="SUPFAM" id="SSF53335">
    <property type="entry name" value="S-adenosyl-L-methionine-dependent methyltransferases"/>
    <property type="match status" value="1"/>
</dbReference>
<dbReference type="AlphaFoldDB" id="A0A1H1R6N6"/>
<accession>A0A1H1R6N6</accession>
<protein>
    <submittedName>
        <fullName evidence="2">Methyltransferase domain-containing protein</fullName>
    </submittedName>
</protein>
<feature type="domain" description="Methyltransferase type 11" evidence="1">
    <location>
        <begin position="80"/>
        <end position="175"/>
    </location>
</feature>
<keyword evidence="3" id="KW-1185">Reference proteome</keyword>
<dbReference type="PANTHER" id="PTHR45036:SF1">
    <property type="entry name" value="METHYLTRANSFERASE LIKE 7A"/>
    <property type="match status" value="1"/>
</dbReference>
<dbReference type="CDD" id="cd02440">
    <property type="entry name" value="AdoMet_MTases"/>
    <property type="match status" value="1"/>
</dbReference>
<keyword evidence="2" id="KW-0808">Transferase</keyword>
<dbReference type="Pfam" id="PF08241">
    <property type="entry name" value="Methyltransf_11"/>
    <property type="match status" value="1"/>
</dbReference>
<dbReference type="InterPro" id="IPR013216">
    <property type="entry name" value="Methyltransf_11"/>
</dbReference>
<reference evidence="3" key="1">
    <citation type="submission" date="2016-10" db="EMBL/GenBank/DDBJ databases">
        <authorList>
            <person name="Varghese N."/>
            <person name="Submissions S."/>
        </authorList>
    </citation>
    <scope>NUCLEOTIDE SEQUENCE [LARGE SCALE GENOMIC DNA]</scope>
    <source>
        <strain evidence="3">GAS369</strain>
    </source>
</reference>
<dbReference type="Gene3D" id="3.40.50.150">
    <property type="entry name" value="Vaccinia Virus protein VP39"/>
    <property type="match status" value="1"/>
</dbReference>
<name>A0A1H1R6N6_9BRAD</name>
<dbReference type="InterPro" id="IPR029063">
    <property type="entry name" value="SAM-dependent_MTases_sf"/>
</dbReference>
<evidence type="ECO:0000259" key="1">
    <source>
        <dbReference type="Pfam" id="PF08241"/>
    </source>
</evidence>
<dbReference type="GO" id="GO:0032259">
    <property type="term" value="P:methylation"/>
    <property type="evidence" value="ECO:0007669"/>
    <property type="project" value="UniProtKB-KW"/>
</dbReference>
<dbReference type="PANTHER" id="PTHR45036">
    <property type="entry name" value="METHYLTRANSFERASE LIKE 7B"/>
    <property type="match status" value="1"/>
</dbReference>
<gene>
    <name evidence="2" type="ORF">SAMN05444158_1664</name>
</gene>
<proteinExistence type="predicted"/>
<dbReference type="GO" id="GO:0008757">
    <property type="term" value="F:S-adenosylmethionine-dependent methyltransferase activity"/>
    <property type="evidence" value="ECO:0007669"/>
    <property type="project" value="InterPro"/>
</dbReference>
<dbReference type="Proteomes" id="UP000243904">
    <property type="component" value="Chromosome I"/>
</dbReference>